<dbReference type="EMBL" id="CP000886">
    <property type="protein sequence ID" value="ABX68741.1"/>
    <property type="molecule type" value="Genomic_DNA"/>
</dbReference>
<dbReference type="Proteomes" id="UP000008556">
    <property type="component" value="Chromosome"/>
</dbReference>
<sequence>MYAAVAARTPVPNSLRRRRPSTAELLTVDCNSPRNQ</sequence>
<accession>A0A6C6Z6A8</accession>
<proteinExistence type="predicted"/>
<evidence type="ECO:0000313" key="2">
    <source>
        <dbReference type="EMBL" id="ABX68741.1"/>
    </source>
</evidence>
<name>A0A6C6Z6A8_SALPB</name>
<organism evidence="2 3">
    <name type="scientific">Salmonella paratyphi B (strain ATCC BAA-1250 / SPB7)</name>
    <dbReference type="NCBI Taxonomy" id="1016998"/>
    <lineage>
        <taxon>Bacteria</taxon>
        <taxon>Pseudomonadati</taxon>
        <taxon>Pseudomonadota</taxon>
        <taxon>Gammaproteobacteria</taxon>
        <taxon>Enterobacterales</taxon>
        <taxon>Enterobacteriaceae</taxon>
        <taxon>Salmonella</taxon>
    </lineage>
</organism>
<gene>
    <name evidence="2" type="ordered locus">SPAB_03390</name>
</gene>
<evidence type="ECO:0000256" key="1">
    <source>
        <dbReference type="SAM" id="MobiDB-lite"/>
    </source>
</evidence>
<reference evidence="2 3" key="1">
    <citation type="submission" date="2007-11" db="EMBL/GenBank/DDBJ databases">
        <authorList>
            <consortium name="The Salmonella enterica serovar Paratyphi B Genome Sequencing Project"/>
            <person name="McClelland M."/>
            <person name="Sanderson E.K."/>
            <person name="Porwollik S."/>
            <person name="Spieth J."/>
            <person name="Clifton W.S."/>
            <person name="Fulton R."/>
            <person name="Cordes M."/>
            <person name="Wollam A."/>
            <person name="Shah N."/>
            <person name="Pepin K."/>
            <person name="Bhonagiri V."/>
            <person name="Nash W."/>
            <person name="Johnson M."/>
            <person name="Thiruvilangam P."/>
            <person name="Wilson R."/>
        </authorList>
    </citation>
    <scope>NUCLEOTIDE SEQUENCE [LARGE SCALE GENOMIC DNA]</scope>
    <source>
        <strain evidence="3">ATCC BAA-1250 / SPB7</strain>
    </source>
</reference>
<feature type="region of interest" description="Disordered" evidence="1">
    <location>
        <begin position="1"/>
        <end position="36"/>
    </location>
</feature>
<evidence type="ECO:0000313" key="3">
    <source>
        <dbReference type="Proteomes" id="UP000008556"/>
    </source>
</evidence>
<dbReference type="AlphaFoldDB" id="A0A6C6Z6A8"/>
<dbReference type="KEGG" id="spq:SPAB_03390"/>
<protein>
    <submittedName>
        <fullName evidence="2">Uncharacterized protein</fullName>
    </submittedName>
</protein>